<comment type="caution">
    <text evidence="1">The sequence shown here is derived from an EMBL/GenBank/DDBJ whole genome shotgun (WGS) entry which is preliminary data.</text>
</comment>
<accession>A0AAN8G103</accession>
<keyword evidence="2" id="KW-1185">Reference proteome</keyword>
<dbReference type="AlphaFoldDB" id="A0AAN8G103"/>
<name>A0AAN8G103_TRICO</name>
<evidence type="ECO:0000313" key="2">
    <source>
        <dbReference type="Proteomes" id="UP001331761"/>
    </source>
</evidence>
<sequence length="454" mass="51800">MLCSERKLMGGKYRAKENSRRHRKAFEKGEELQLRRWVDTEWVIQSFTESTRFYRIVAVPCPCENDKLHRPLCHVCPAGTTCTCSGSVKSEIAFEHVHAWALYHDESCTVSVTATAGTEYVIDDNNNYSNKSVLAKINEYCDRICFAALSYQRSGKRETLDNIVKKLNYILIEDCNVDLPGLIPRRHCPVRGKVVVTPQTGIRKLARGCSKGAQDRCFNFHPTDIDLNGIQVWAICEELQPELEDPEDEEAMLGADIDCWACDKARPGYIRAVQIISAVPYDGQRVWPRLMYLFIHCSFRLKHDMRILLDLPGKRKDKENHVPSTSKRIRIFDEYTRKAHPSKRLKCGEHICRGPSFRQEAVKKAKLLQNVDIADTFTMFTVWMQPEYSSNDDVPSEDSPTKKVLSNAAEVQKGYIVSPPGNIPLAEAGPLIHDLINQWDIRSLTEHTTAEKKT</sequence>
<reference evidence="1 2" key="1">
    <citation type="submission" date="2019-10" db="EMBL/GenBank/DDBJ databases">
        <title>Assembly and Annotation for the nematode Trichostrongylus colubriformis.</title>
        <authorList>
            <person name="Martin J."/>
        </authorList>
    </citation>
    <scope>NUCLEOTIDE SEQUENCE [LARGE SCALE GENOMIC DNA]</scope>
    <source>
        <strain evidence="1">G859</strain>
        <tissue evidence="1">Whole worm</tissue>
    </source>
</reference>
<dbReference type="EMBL" id="WIXE01002121">
    <property type="protein sequence ID" value="KAK5985107.1"/>
    <property type="molecule type" value="Genomic_DNA"/>
</dbReference>
<proteinExistence type="predicted"/>
<organism evidence="1 2">
    <name type="scientific">Trichostrongylus colubriformis</name>
    <name type="common">Black scour worm</name>
    <dbReference type="NCBI Taxonomy" id="6319"/>
    <lineage>
        <taxon>Eukaryota</taxon>
        <taxon>Metazoa</taxon>
        <taxon>Ecdysozoa</taxon>
        <taxon>Nematoda</taxon>
        <taxon>Chromadorea</taxon>
        <taxon>Rhabditida</taxon>
        <taxon>Rhabditina</taxon>
        <taxon>Rhabditomorpha</taxon>
        <taxon>Strongyloidea</taxon>
        <taxon>Trichostrongylidae</taxon>
        <taxon>Trichostrongylus</taxon>
    </lineage>
</organism>
<gene>
    <name evidence="1" type="ORF">GCK32_002573</name>
</gene>
<protein>
    <submittedName>
        <fullName evidence="1">Uncharacterized protein</fullName>
    </submittedName>
</protein>
<evidence type="ECO:0000313" key="1">
    <source>
        <dbReference type="EMBL" id="KAK5985107.1"/>
    </source>
</evidence>
<dbReference type="Proteomes" id="UP001331761">
    <property type="component" value="Unassembled WGS sequence"/>
</dbReference>